<reference evidence="1" key="1">
    <citation type="submission" date="2021-06" db="EMBL/GenBank/DDBJ databases">
        <title>Comparative genomics, transcriptomics and evolutionary studies reveal genomic signatures of adaptation to plant cell wall in hemibiotrophic fungi.</title>
        <authorList>
            <consortium name="DOE Joint Genome Institute"/>
            <person name="Baroncelli R."/>
            <person name="Diaz J.F."/>
            <person name="Benocci T."/>
            <person name="Peng M."/>
            <person name="Battaglia E."/>
            <person name="Haridas S."/>
            <person name="Andreopoulos W."/>
            <person name="Labutti K."/>
            <person name="Pangilinan J."/>
            <person name="Floch G.L."/>
            <person name="Makela M.R."/>
            <person name="Henrissat B."/>
            <person name="Grigoriev I.V."/>
            <person name="Crouch J.A."/>
            <person name="De Vries R.P."/>
            <person name="Sukno S.A."/>
            <person name="Thon M.R."/>
        </authorList>
    </citation>
    <scope>NUCLEOTIDE SEQUENCE</scope>
    <source>
        <strain evidence="1">CBS 102054</strain>
    </source>
</reference>
<dbReference type="Proteomes" id="UP001243989">
    <property type="component" value="Unassembled WGS sequence"/>
</dbReference>
<evidence type="ECO:0000313" key="2">
    <source>
        <dbReference type="Proteomes" id="UP001243989"/>
    </source>
</evidence>
<gene>
    <name evidence="1" type="ORF">BDP81DRAFT_500620</name>
</gene>
<dbReference type="EMBL" id="JAHMHQ010000023">
    <property type="protein sequence ID" value="KAK1624687.1"/>
    <property type="molecule type" value="Genomic_DNA"/>
</dbReference>
<sequence length="114" mass="13053">MSAPKCVVKLRGRTNYELWNRGIQNTPNEEGLEAKALTQDQPLDGSAVWARKLIRIYEILLDSLDNTVYQGLQAHSLLKPDVDPKDLYESITEYCRPSGARRVNLVKKLWKARI</sequence>
<evidence type="ECO:0000313" key="1">
    <source>
        <dbReference type="EMBL" id="KAK1624687.1"/>
    </source>
</evidence>
<name>A0AAI9ZHI6_9PEZI</name>
<dbReference type="RefSeq" id="XP_060440682.1">
    <property type="nucleotide sequence ID" value="XM_060595519.1"/>
</dbReference>
<dbReference type="GeneID" id="85480381"/>
<keyword evidence="2" id="KW-1185">Reference proteome</keyword>
<dbReference type="AlphaFoldDB" id="A0AAI9ZHI6"/>
<accession>A0AAI9ZHI6</accession>
<protein>
    <submittedName>
        <fullName evidence="1">Uncharacterized protein</fullName>
    </submittedName>
</protein>
<organism evidence="1 2">
    <name type="scientific">Colletotrichum phormii</name>
    <dbReference type="NCBI Taxonomy" id="359342"/>
    <lineage>
        <taxon>Eukaryota</taxon>
        <taxon>Fungi</taxon>
        <taxon>Dikarya</taxon>
        <taxon>Ascomycota</taxon>
        <taxon>Pezizomycotina</taxon>
        <taxon>Sordariomycetes</taxon>
        <taxon>Hypocreomycetidae</taxon>
        <taxon>Glomerellales</taxon>
        <taxon>Glomerellaceae</taxon>
        <taxon>Colletotrichum</taxon>
        <taxon>Colletotrichum acutatum species complex</taxon>
    </lineage>
</organism>
<comment type="caution">
    <text evidence="1">The sequence shown here is derived from an EMBL/GenBank/DDBJ whole genome shotgun (WGS) entry which is preliminary data.</text>
</comment>
<proteinExistence type="predicted"/>